<sequence length="312" mass="33781">MDIFWIIFCLMIGACVGSFLNVVIYRLPRGESIAFPPSHCPQCGRGIKWHDNIPIFSWIMLKGRCRFCSEPISPRYIIVEAITAILVAGLYVCYFVLRLRDGAGAFEESWPMFVAHAALVCSLLVCTLVDIERWIVPLEVCWFVSVVGIVSSTAAPHDWIGPVSPTAGAVSIGAGIGLLLGLVCLHYGLIQRSFIDADEKKLAGPADADQPKSVAATSDDGVNVRAEVLRELIFLGPAIIMAVVAAMLVTKVPAVGDLWQKLTHEGRLARHINGFTAALLGYLIGGLWIWGIRILGTLGFGKEAMGLGDVHI</sequence>
<dbReference type="EMBL" id="LAZR01051189">
    <property type="protein sequence ID" value="KKK85694.1"/>
    <property type="molecule type" value="Genomic_DNA"/>
</dbReference>
<feature type="transmembrane region" description="Helical" evidence="1">
    <location>
        <begin position="109"/>
        <end position="129"/>
    </location>
</feature>
<dbReference type="Pfam" id="PF06750">
    <property type="entry name" value="A24_N_bact"/>
    <property type="match status" value="1"/>
</dbReference>
<keyword evidence="1" id="KW-0812">Transmembrane</keyword>
<protein>
    <recommendedName>
        <fullName evidence="2">Prepilin peptidase A24 N-terminal domain-containing protein</fullName>
    </recommendedName>
</protein>
<dbReference type="InterPro" id="IPR010627">
    <property type="entry name" value="Prepilin_pept_A24_N"/>
</dbReference>
<dbReference type="GO" id="GO:0004190">
    <property type="term" value="F:aspartic-type endopeptidase activity"/>
    <property type="evidence" value="ECO:0007669"/>
    <property type="project" value="TreeGrafter"/>
</dbReference>
<feature type="transmembrane region" description="Helical" evidence="1">
    <location>
        <begin position="167"/>
        <end position="190"/>
    </location>
</feature>
<reference evidence="3" key="1">
    <citation type="journal article" date="2015" name="Nature">
        <title>Complex archaea that bridge the gap between prokaryotes and eukaryotes.</title>
        <authorList>
            <person name="Spang A."/>
            <person name="Saw J.H."/>
            <person name="Jorgensen S.L."/>
            <person name="Zaremba-Niedzwiedzka K."/>
            <person name="Martijn J."/>
            <person name="Lind A.E."/>
            <person name="van Eijk R."/>
            <person name="Schleper C."/>
            <person name="Guy L."/>
            <person name="Ettema T.J."/>
        </authorList>
    </citation>
    <scope>NUCLEOTIDE SEQUENCE</scope>
</reference>
<dbReference type="InterPro" id="IPR050882">
    <property type="entry name" value="Prepilin_peptidase/N-MTase"/>
</dbReference>
<dbReference type="GO" id="GO:0005886">
    <property type="term" value="C:plasma membrane"/>
    <property type="evidence" value="ECO:0007669"/>
    <property type="project" value="TreeGrafter"/>
</dbReference>
<evidence type="ECO:0000259" key="2">
    <source>
        <dbReference type="Pfam" id="PF06750"/>
    </source>
</evidence>
<feature type="transmembrane region" description="Helical" evidence="1">
    <location>
        <begin position="76"/>
        <end position="97"/>
    </location>
</feature>
<name>A0A0F9B4Y8_9ZZZZ</name>
<evidence type="ECO:0000256" key="1">
    <source>
        <dbReference type="SAM" id="Phobius"/>
    </source>
</evidence>
<proteinExistence type="predicted"/>
<keyword evidence="1" id="KW-0472">Membrane</keyword>
<feature type="transmembrane region" description="Helical" evidence="1">
    <location>
        <begin position="6"/>
        <end position="25"/>
    </location>
</feature>
<dbReference type="PANTHER" id="PTHR30487">
    <property type="entry name" value="TYPE 4 PREPILIN-LIKE PROTEINS LEADER PEPTIDE-PROCESSING ENZYME"/>
    <property type="match status" value="1"/>
</dbReference>
<evidence type="ECO:0000313" key="3">
    <source>
        <dbReference type="EMBL" id="KKK85694.1"/>
    </source>
</evidence>
<feature type="domain" description="Prepilin peptidase A24 N-terminal" evidence="2">
    <location>
        <begin position="12"/>
        <end position="92"/>
    </location>
</feature>
<dbReference type="AlphaFoldDB" id="A0A0F9B4Y8"/>
<feature type="transmembrane region" description="Helical" evidence="1">
    <location>
        <begin position="272"/>
        <end position="292"/>
    </location>
</feature>
<dbReference type="PANTHER" id="PTHR30487:SF0">
    <property type="entry name" value="PREPILIN LEADER PEPTIDASE_N-METHYLTRANSFERASE-RELATED"/>
    <property type="match status" value="1"/>
</dbReference>
<feature type="transmembrane region" description="Helical" evidence="1">
    <location>
        <begin position="232"/>
        <end position="252"/>
    </location>
</feature>
<comment type="caution">
    <text evidence="3">The sequence shown here is derived from an EMBL/GenBank/DDBJ whole genome shotgun (WGS) entry which is preliminary data.</text>
</comment>
<feature type="transmembrane region" description="Helical" evidence="1">
    <location>
        <begin position="136"/>
        <end position="155"/>
    </location>
</feature>
<organism evidence="3">
    <name type="scientific">marine sediment metagenome</name>
    <dbReference type="NCBI Taxonomy" id="412755"/>
    <lineage>
        <taxon>unclassified sequences</taxon>
        <taxon>metagenomes</taxon>
        <taxon>ecological metagenomes</taxon>
    </lineage>
</organism>
<feature type="non-terminal residue" evidence="3">
    <location>
        <position position="312"/>
    </location>
</feature>
<dbReference type="GO" id="GO:0006465">
    <property type="term" value="P:signal peptide processing"/>
    <property type="evidence" value="ECO:0007669"/>
    <property type="project" value="TreeGrafter"/>
</dbReference>
<accession>A0A0F9B4Y8</accession>
<keyword evidence="1" id="KW-1133">Transmembrane helix</keyword>
<gene>
    <name evidence="3" type="ORF">LCGC14_2770730</name>
</gene>